<reference evidence="3 4" key="1">
    <citation type="submission" date="2022-04" db="EMBL/GenBank/DDBJ databases">
        <title>Identification of a novel bacterium isolated from mangrove sediments.</title>
        <authorList>
            <person name="Pan X."/>
        </authorList>
    </citation>
    <scope>NUCLEOTIDE SEQUENCE [LARGE SCALE GENOMIC DNA]</scope>
    <source>
        <strain evidence="3 4">B2638</strain>
    </source>
</reference>
<comment type="caution">
    <text evidence="3">The sequence shown here is derived from an EMBL/GenBank/DDBJ whole genome shotgun (WGS) entry which is preliminary data.</text>
</comment>
<dbReference type="EMBL" id="JALHLG010000005">
    <property type="protein sequence ID" value="MCJ2186241.1"/>
    <property type="molecule type" value="Genomic_DNA"/>
</dbReference>
<evidence type="ECO:0000313" key="4">
    <source>
        <dbReference type="Proteomes" id="UP001202281"/>
    </source>
</evidence>
<evidence type="ECO:0000256" key="2">
    <source>
        <dbReference type="SAM" id="Phobius"/>
    </source>
</evidence>
<sequence>MPNAPRTFSDHIAYAQEASAKARQSRVINTVALAFLGIVVAIIPALAGVEFTLAFSVMDMIFGAEVPSDPVPFQVYVLSGSAMVAVVALHVFIEKNPHHLAIRLIDKVAPYGLLLFFVGLIALYASSNFHGVDSGAAIPLSDAELFGDEPPLETGNGSPAPWLNTLIGLGLGALIIVNVSAIHRLITIVREKLPALLEERVRLNAILQHATLLLHRGKACIDARREIERRRATTPEDLALEAAADIEAAIAPTLRRLSAMIQKNTSNRPSSGGSRGNSNPGLPTNAPDPKDIETFIQTVGDLTDSLPTKLVKLFR</sequence>
<feature type="transmembrane region" description="Helical" evidence="2">
    <location>
        <begin position="73"/>
        <end position="92"/>
    </location>
</feature>
<proteinExistence type="predicted"/>
<gene>
    <name evidence="3" type="ORF">MTR66_05350</name>
</gene>
<keyword evidence="2" id="KW-0812">Transmembrane</keyword>
<feature type="compositionally biased region" description="Low complexity" evidence="1">
    <location>
        <begin position="266"/>
        <end position="281"/>
    </location>
</feature>
<feature type="region of interest" description="Disordered" evidence="1">
    <location>
        <begin position="264"/>
        <end position="291"/>
    </location>
</feature>
<keyword evidence="4" id="KW-1185">Reference proteome</keyword>
<feature type="transmembrane region" description="Helical" evidence="2">
    <location>
        <begin position="162"/>
        <end position="182"/>
    </location>
</feature>
<protein>
    <submittedName>
        <fullName evidence="3">Uncharacterized protein</fullName>
    </submittedName>
</protein>
<keyword evidence="2" id="KW-0472">Membrane</keyword>
<feature type="transmembrane region" description="Helical" evidence="2">
    <location>
        <begin position="104"/>
        <end position="125"/>
    </location>
</feature>
<evidence type="ECO:0000256" key="1">
    <source>
        <dbReference type="SAM" id="MobiDB-lite"/>
    </source>
</evidence>
<organism evidence="3 4">
    <name type="scientific">Novosphingobium beihaiensis</name>
    <dbReference type="NCBI Taxonomy" id="2930389"/>
    <lineage>
        <taxon>Bacteria</taxon>
        <taxon>Pseudomonadati</taxon>
        <taxon>Pseudomonadota</taxon>
        <taxon>Alphaproteobacteria</taxon>
        <taxon>Sphingomonadales</taxon>
        <taxon>Sphingomonadaceae</taxon>
        <taxon>Novosphingobium</taxon>
    </lineage>
</organism>
<dbReference type="RefSeq" id="WP_243918517.1">
    <property type="nucleotide sequence ID" value="NZ_JALHLG010000005.1"/>
</dbReference>
<keyword evidence="2" id="KW-1133">Transmembrane helix</keyword>
<feature type="transmembrane region" description="Helical" evidence="2">
    <location>
        <begin position="31"/>
        <end position="53"/>
    </location>
</feature>
<dbReference type="Proteomes" id="UP001202281">
    <property type="component" value="Unassembled WGS sequence"/>
</dbReference>
<evidence type="ECO:0000313" key="3">
    <source>
        <dbReference type="EMBL" id="MCJ2186241.1"/>
    </source>
</evidence>
<accession>A0ABT0BN46</accession>
<name>A0ABT0BN46_9SPHN</name>